<dbReference type="PANTHER" id="PTHR10797">
    <property type="entry name" value="CCR4-NOT TRANSCRIPTION COMPLEX SUBUNIT"/>
    <property type="match status" value="1"/>
</dbReference>
<evidence type="ECO:0000313" key="17">
    <source>
        <dbReference type="Proteomes" id="UP000241818"/>
    </source>
</evidence>
<dbReference type="GO" id="GO:0004535">
    <property type="term" value="F:poly(A)-specific ribonuclease activity"/>
    <property type="evidence" value="ECO:0007669"/>
    <property type="project" value="UniProtKB-EC"/>
</dbReference>
<comment type="catalytic activity">
    <reaction evidence="1">
        <text>Exonucleolytic cleavage of poly(A) to 5'-AMP.</text>
        <dbReference type="EC" id="3.1.13.4"/>
    </reaction>
</comment>
<dbReference type="Gene3D" id="3.30.420.10">
    <property type="entry name" value="Ribonuclease H-like superfamily/Ribonuclease H"/>
    <property type="match status" value="1"/>
</dbReference>
<evidence type="ECO:0000256" key="13">
    <source>
        <dbReference type="ARBA" id="ARBA00023163"/>
    </source>
</evidence>
<keyword evidence="10" id="KW-0269">Exonuclease</keyword>
<name>A0A2T3B6D8_AMORE</name>
<dbReference type="GO" id="GO:0005634">
    <property type="term" value="C:nucleus"/>
    <property type="evidence" value="ECO:0007669"/>
    <property type="project" value="UniProtKB-SubCell"/>
</dbReference>
<evidence type="ECO:0000256" key="2">
    <source>
        <dbReference type="ARBA" id="ARBA00004123"/>
    </source>
</evidence>
<keyword evidence="8" id="KW-0479">Metal-binding</keyword>
<dbReference type="AlphaFoldDB" id="A0A2T3B6D8"/>
<evidence type="ECO:0000256" key="4">
    <source>
        <dbReference type="ARBA" id="ARBA00008372"/>
    </source>
</evidence>
<dbReference type="Pfam" id="PF04857">
    <property type="entry name" value="CAF1"/>
    <property type="match status" value="2"/>
</dbReference>
<feature type="region of interest" description="Disordered" evidence="15">
    <location>
        <begin position="16"/>
        <end position="35"/>
    </location>
</feature>
<comment type="similarity">
    <text evidence="4">Belongs to the CAF1 family.</text>
</comment>
<evidence type="ECO:0000256" key="11">
    <source>
        <dbReference type="ARBA" id="ARBA00022884"/>
    </source>
</evidence>
<keyword evidence="9" id="KW-0378">Hydrolase</keyword>
<dbReference type="RefSeq" id="XP_024722466.1">
    <property type="nucleotide sequence ID" value="XM_024861719.1"/>
</dbReference>
<keyword evidence="11" id="KW-0694">RNA-binding</keyword>
<gene>
    <name evidence="16" type="ORF">M430DRAFT_118684</name>
</gene>
<feature type="compositionally biased region" description="Polar residues" evidence="15">
    <location>
        <begin position="447"/>
        <end position="460"/>
    </location>
</feature>
<protein>
    <recommendedName>
        <fullName evidence="5">poly(A)-specific ribonuclease</fullName>
        <ecNumber evidence="5">3.1.13.4</ecNumber>
    </recommendedName>
</protein>
<keyword evidence="13" id="KW-0804">Transcription</keyword>
<feature type="compositionally biased region" description="Gly residues" evidence="15">
    <location>
        <begin position="472"/>
        <end position="488"/>
    </location>
</feature>
<dbReference type="FunFam" id="3.30.420.10:FF:000056">
    <property type="entry name" value="CCR4-NOT core complex subunit Caf1"/>
    <property type="match status" value="1"/>
</dbReference>
<dbReference type="InterPro" id="IPR006941">
    <property type="entry name" value="RNase_CAF1"/>
</dbReference>
<feature type="region of interest" description="Disordered" evidence="15">
    <location>
        <begin position="411"/>
        <end position="495"/>
    </location>
</feature>
<dbReference type="InterPro" id="IPR039637">
    <property type="entry name" value="CNOT7/CNOT8/Pop2"/>
</dbReference>
<evidence type="ECO:0000256" key="10">
    <source>
        <dbReference type="ARBA" id="ARBA00022839"/>
    </source>
</evidence>
<dbReference type="STRING" id="857342.A0A2T3B6D8"/>
<keyword evidence="17" id="KW-1185">Reference proteome</keyword>
<accession>A0A2T3B6D8</accession>
<proteinExistence type="inferred from homology"/>
<evidence type="ECO:0000256" key="6">
    <source>
        <dbReference type="ARBA" id="ARBA00022490"/>
    </source>
</evidence>
<evidence type="ECO:0000256" key="3">
    <source>
        <dbReference type="ARBA" id="ARBA00004496"/>
    </source>
</evidence>
<dbReference type="OrthoDB" id="1164111at2759"/>
<sequence length="495" mass="53824">MPPPMQRFGAAPNNLASHYQQYPGHSQAAGLPPPALGANPGFMNANSMSNPFSVNGNTLNMPSGFGASGLGMPGGTGLASQAAQMSFAGANLQQQMHNGMGEQGSRGVANKGRIREVWKGNLHEEMAILRVLVDKYPYIAMDTEFPGLVARPMGAFRGKSDYHYQCLRCNVDLLKIIQLGITLFSEDGESPPPTLLSSDPEFNIPGSRKYGGGIIQLPCTWQFNFKFSLKDDMYSEVSIEALRQAGVDFPSLERDGIDPFDFGSLLISSGLVCDEDVRWISFHGGYDFGYLTKLLICDPLPDDEREFDMLMKKWFPSIYDIKYLMKYAIKQHTMGQLTPLDAGSAEILSKFEQKSGLENIAETLKIKRQGAAHQAGSDSLVTGKAFFKMRERIFNGEIGDEHLGKVWGLGFPEHHAPQHSTPQHYHQQLQENTTPNQNPNPNQNGNSYANGSPSTPNTGNAGLVSTPVHTNNGGGIGPLTPGGGGGVFGSFQYNK</sequence>
<evidence type="ECO:0000256" key="14">
    <source>
        <dbReference type="ARBA" id="ARBA00023242"/>
    </source>
</evidence>
<evidence type="ECO:0000256" key="9">
    <source>
        <dbReference type="ARBA" id="ARBA00022801"/>
    </source>
</evidence>
<dbReference type="GO" id="GO:0030014">
    <property type="term" value="C:CCR4-NOT complex"/>
    <property type="evidence" value="ECO:0007669"/>
    <property type="project" value="InterPro"/>
</dbReference>
<evidence type="ECO:0000256" key="1">
    <source>
        <dbReference type="ARBA" id="ARBA00001663"/>
    </source>
</evidence>
<reference evidence="16 17" key="1">
    <citation type="journal article" date="2018" name="New Phytol.">
        <title>Comparative genomics and transcriptomics depict ericoid mycorrhizal fungi as versatile saprotrophs and plant mutualists.</title>
        <authorList>
            <person name="Martino E."/>
            <person name="Morin E."/>
            <person name="Grelet G.A."/>
            <person name="Kuo A."/>
            <person name="Kohler A."/>
            <person name="Daghino S."/>
            <person name="Barry K.W."/>
            <person name="Cichocki N."/>
            <person name="Clum A."/>
            <person name="Dockter R.B."/>
            <person name="Hainaut M."/>
            <person name="Kuo R.C."/>
            <person name="LaButti K."/>
            <person name="Lindahl B.D."/>
            <person name="Lindquist E.A."/>
            <person name="Lipzen A."/>
            <person name="Khouja H.R."/>
            <person name="Magnuson J."/>
            <person name="Murat C."/>
            <person name="Ohm R.A."/>
            <person name="Singer S.W."/>
            <person name="Spatafora J.W."/>
            <person name="Wang M."/>
            <person name="Veneault-Fourrey C."/>
            <person name="Henrissat B."/>
            <person name="Grigoriev I.V."/>
            <person name="Martin F.M."/>
            <person name="Perotto S."/>
        </authorList>
    </citation>
    <scope>NUCLEOTIDE SEQUENCE [LARGE SCALE GENOMIC DNA]</scope>
    <source>
        <strain evidence="16 17">ATCC 22711</strain>
    </source>
</reference>
<dbReference type="InterPro" id="IPR036397">
    <property type="entry name" value="RNaseH_sf"/>
</dbReference>
<dbReference type="GO" id="GO:0005737">
    <property type="term" value="C:cytoplasm"/>
    <property type="evidence" value="ECO:0007669"/>
    <property type="project" value="UniProtKB-SubCell"/>
</dbReference>
<keyword evidence="7" id="KW-0540">Nuclease</keyword>
<keyword evidence="14" id="KW-0539">Nucleus</keyword>
<dbReference type="InterPro" id="IPR012337">
    <property type="entry name" value="RNaseH-like_sf"/>
</dbReference>
<evidence type="ECO:0000256" key="8">
    <source>
        <dbReference type="ARBA" id="ARBA00022723"/>
    </source>
</evidence>
<dbReference type="GO" id="GO:0046872">
    <property type="term" value="F:metal ion binding"/>
    <property type="evidence" value="ECO:0007669"/>
    <property type="project" value="UniProtKB-KW"/>
</dbReference>
<evidence type="ECO:0000256" key="5">
    <source>
        <dbReference type="ARBA" id="ARBA00012161"/>
    </source>
</evidence>
<keyword evidence="12" id="KW-0805">Transcription regulation</keyword>
<dbReference type="SUPFAM" id="SSF53098">
    <property type="entry name" value="Ribonuclease H-like"/>
    <property type="match status" value="1"/>
</dbReference>
<evidence type="ECO:0000313" key="16">
    <source>
        <dbReference type="EMBL" id="PSS22311.1"/>
    </source>
</evidence>
<feature type="compositionally biased region" description="Low complexity" evidence="15">
    <location>
        <begin position="427"/>
        <end position="446"/>
    </location>
</feature>
<comment type="subcellular location">
    <subcellularLocation>
        <location evidence="3">Cytoplasm</location>
    </subcellularLocation>
    <subcellularLocation>
        <location evidence="2">Nucleus</location>
    </subcellularLocation>
</comment>
<dbReference type="Proteomes" id="UP000241818">
    <property type="component" value="Unassembled WGS sequence"/>
</dbReference>
<organism evidence="16 17">
    <name type="scientific">Amorphotheca resinae ATCC 22711</name>
    <dbReference type="NCBI Taxonomy" id="857342"/>
    <lineage>
        <taxon>Eukaryota</taxon>
        <taxon>Fungi</taxon>
        <taxon>Dikarya</taxon>
        <taxon>Ascomycota</taxon>
        <taxon>Pezizomycotina</taxon>
        <taxon>Leotiomycetes</taxon>
        <taxon>Helotiales</taxon>
        <taxon>Amorphothecaceae</taxon>
        <taxon>Amorphotheca</taxon>
    </lineage>
</organism>
<keyword evidence="6" id="KW-0963">Cytoplasm</keyword>
<dbReference type="GO" id="GO:0003723">
    <property type="term" value="F:RNA binding"/>
    <property type="evidence" value="ECO:0007669"/>
    <property type="project" value="UniProtKB-KW"/>
</dbReference>
<dbReference type="EC" id="3.1.13.4" evidence="5"/>
<dbReference type="EMBL" id="KZ679009">
    <property type="protein sequence ID" value="PSS22311.1"/>
    <property type="molecule type" value="Genomic_DNA"/>
</dbReference>
<dbReference type="GeneID" id="36569800"/>
<dbReference type="InParanoid" id="A0A2T3B6D8"/>
<evidence type="ECO:0000256" key="15">
    <source>
        <dbReference type="SAM" id="MobiDB-lite"/>
    </source>
</evidence>
<evidence type="ECO:0000256" key="12">
    <source>
        <dbReference type="ARBA" id="ARBA00023015"/>
    </source>
</evidence>
<evidence type="ECO:0000256" key="7">
    <source>
        <dbReference type="ARBA" id="ARBA00022722"/>
    </source>
</evidence>